<keyword evidence="2" id="KW-0408">Iron</keyword>
<dbReference type="EMBL" id="CP155447">
    <property type="protein sequence ID" value="XBH04391.1"/>
    <property type="molecule type" value="Genomic_DNA"/>
</dbReference>
<feature type="domain" description="DinB-like" evidence="5">
    <location>
        <begin position="35"/>
        <end position="169"/>
    </location>
</feature>
<dbReference type="PANTHER" id="PTHR23150:SF36">
    <property type="entry name" value="HERCYNINE OXYGENASE"/>
    <property type="match status" value="1"/>
</dbReference>
<dbReference type="GO" id="GO:0052699">
    <property type="term" value="P:ergothioneine biosynthetic process"/>
    <property type="evidence" value="ECO:0007669"/>
    <property type="project" value="InterPro"/>
</dbReference>
<evidence type="ECO:0000259" key="4">
    <source>
        <dbReference type="Pfam" id="PF03781"/>
    </source>
</evidence>
<dbReference type="RefSeq" id="WP_406697148.1">
    <property type="nucleotide sequence ID" value="NZ_CP155447.1"/>
</dbReference>
<evidence type="ECO:0000256" key="3">
    <source>
        <dbReference type="ARBA" id="ARBA00037882"/>
    </source>
</evidence>
<dbReference type="InterPro" id="IPR042095">
    <property type="entry name" value="SUMF_sf"/>
</dbReference>
<name>A0AAU7CGT7_9BACT</name>
<dbReference type="NCBIfam" id="TIGR03440">
    <property type="entry name" value="egtB_TIGR03440"/>
    <property type="match status" value="1"/>
</dbReference>
<reference evidence="6" key="1">
    <citation type="submission" date="2024-05" db="EMBL/GenBank/DDBJ databases">
        <title>Planctomycetes of the genus Singulisphaera possess chitinolytic capabilities.</title>
        <authorList>
            <person name="Ivanova A."/>
        </authorList>
    </citation>
    <scope>NUCLEOTIDE SEQUENCE</scope>
    <source>
        <strain evidence="6">Ch08T</strain>
    </source>
</reference>
<dbReference type="PANTHER" id="PTHR23150">
    <property type="entry name" value="SULFATASE MODIFYING FACTOR 1, 2"/>
    <property type="match status" value="1"/>
</dbReference>
<comment type="pathway">
    <text evidence="3">Amino-acid biosynthesis; ergothioneine biosynthesis.</text>
</comment>
<dbReference type="Pfam" id="PF03781">
    <property type="entry name" value="FGE-sulfatase"/>
    <property type="match status" value="1"/>
</dbReference>
<dbReference type="SUPFAM" id="SSF56436">
    <property type="entry name" value="C-type lectin-like"/>
    <property type="match status" value="1"/>
</dbReference>
<gene>
    <name evidence="6" type="primary">egtB</name>
    <name evidence="6" type="ORF">V5E97_39785</name>
</gene>
<dbReference type="SUPFAM" id="SSF109854">
    <property type="entry name" value="DinB/YfiT-like putative metalloenzymes"/>
    <property type="match status" value="1"/>
</dbReference>
<dbReference type="AlphaFoldDB" id="A0AAU7CGT7"/>
<keyword evidence="1" id="KW-0560">Oxidoreductase</keyword>
<dbReference type="InterPro" id="IPR024775">
    <property type="entry name" value="DinB-like"/>
</dbReference>
<proteinExistence type="predicted"/>
<dbReference type="InterPro" id="IPR016187">
    <property type="entry name" value="CTDL_fold"/>
</dbReference>
<evidence type="ECO:0000256" key="2">
    <source>
        <dbReference type="ARBA" id="ARBA00023004"/>
    </source>
</evidence>
<evidence type="ECO:0000256" key="1">
    <source>
        <dbReference type="ARBA" id="ARBA00023002"/>
    </source>
</evidence>
<organism evidence="6">
    <name type="scientific">Singulisphaera sp. Ch08</name>
    <dbReference type="NCBI Taxonomy" id="3120278"/>
    <lineage>
        <taxon>Bacteria</taxon>
        <taxon>Pseudomonadati</taxon>
        <taxon>Planctomycetota</taxon>
        <taxon>Planctomycetia</taxon>
        <taxon>Isosphaerales</taxon>
        <taxon>Isosphaeraceae</taxon>
        <taxon>Singulisphaera</taxon>
    </lineage>
</organism>
<sequence>METKAAFEMTPNGSKPALLDADQDGMTANRLAMRYDEVRRRTSSLCAPLETEDYVVQSMPDASPAKWHLAHTSWFFETFVLKAASADEVVSEKYAYLFNSYYNAIGERTPRAERGLLSRPTVAEVYRYRAAVDERMRTLLERADEPLLRRLGATIVLGLNHEQQHQELILTDLKYLFSRNPLRPVYREARLVGGAEASPLRWQRFEEGLRQIGHEDNGFAFDNEMPRHSVFVQSFQLADRLVTNEEFRVFVDDGGYDQPRFWLSDGWNARQSHGWTAPLYWERAEDQQWRIMTLAGLRDLEPNEPVCHVSYYEADAFARWAVARLPSEAEWEVAAEGAEVRGNLLEEEHFHPQPLARDRTEAGLHQLFGDVWEWTRSPYSPYPGYRPAPGALGEYNGKFMCNQMVLRGGSCATPRSHIRSTYRNFFPPDARWQFSGIRLANDS</sequence>
<evidence type="ECO:0000259" key="5">
    <source>
        <dbReference type="Pfam" id="PF12867"/>
    </source>
</evidence>
<dbReference type="InterPro" id="IPR005532">
    <property type="entry name" value="SUMF_dom"/>
</dbReference>
<evidence type="ECO:0000313" key="6">
    <source>
        <dbReference type="EMBL" id="XBH04391.1"/>
    </source>
</evidence>
<feature type="domain" description="Sulfatase-modifying factor enzyme-like" evidence="4">
    <location>
        <begin position="207"/>
        <end position="351"/>
    </location>
</feature>
<dbReference type="Pfam" id="PF12867">
    <property type="entry name" value="DinB_2"/>
    <property type="match status" value="1"/>
</dbReference>
<dbReference type="Gene3D" id="3.90.1580.10">
    <property type="entry name" value="paralog of FGE (formylglycine-generating enzyme)"/>
    <property type="match status" value="1"/>
</dbReference>
<dbReference type="InterPro" id="IPR051043">
    <property type="entry name" value="Sulfatase_Mod_Factor_Kinase"/>
</dbReference>
<dbReference type="InterPro" id="IPR034660">
    <property type="entry name" value="DinB/YfiT-like"/>
</dbReference>
<protein>
    <submittedName>
        <fullName evidence="6">Ergothioneine biosynthesis protein EgtB</fullName>
    </submittedName>
</protein>
<dbReference type="InterPro" id="IPR017806">
    <property type="entry name" value="EgtB"/>
</dbReference>
<accession>A0AAU7CGT7</accession>